<dbReference type="InterPro" id="IPR013946">
    <property type="entry name" value="NCA2-like"/>
</dbReference>
<dbReference type="PANTHER" id="PTHR28234:SF1">
    <property type="entry name" value="NUCLEAR CONTROL OF ATPASE PROTEIN 2"/>
    <property type="match status" value="1"/>
</dbReference>
<evidence type="ECO:0000256" key="5">
    <source>
        <dbReference type="ARBA" id="ARBA00023136"/>
    </source>
</evidence>
<dbReference type="Pfam" id="PF08637">
    <property type="entry name" value="NCA2"/>
    <property type="match status" value="1"/>
</dbReference>
<dbReference type="GO" id="GO:0005741">
    <property type="term" value="C:mitochondrial outer membrane"/>
    <property type="evidence" value="ECO:0007669"/>
    <property type="project" value="TreeGrafter"/>
</dbReference>
<dbReference type="Proteomes" id="UP000887229">
    <property type="component" value="Unassembled WGS sequence"/>
</dbReference>
<evidence type="ECO:0000256" key="4">
    <source>
        <dbReference type="ARBA" id="ARBA00023128"/>
    </source>
</evidence>
<keyword evidence="2 6" id="KW-0812">Transmembrane</keyword>
<evidence type="ECO:0000256" key="6">
    <source>
        <dbReference type="SAM" id="Phobius"/>
    </source>
</evidence>
<comment type="caution">
    <text evidence="7">The sequence shown here is derived from an EMBL/GenBank/DDBJ whole genome shotgun (WGS) entry which is preliminary data.</text>
</comment>
<keyword evidence="5 6" id="KW-0472">Membrane</keyword>
<keyword evidence="3 6" id="KW-1133">Transmembrane helix</keyword>
<evidence type="ECO:0000256" key="2">
    <source>
        <dbReference type="ARBA" id="ARBA00022692"/>
    </source>
</evidence>
<reference evidence="7" key="1">
    <citation type="journal article" date="2021" name="IMA Fungus">
        <title>Genomic characterization of three marine fungi, including Emericellopsis atlantica sp. nov. with signatures of a generalist lifestyle and marine biomass degradation.</title>
        <authorList>
            <person name="Hagestad O.C."/>
            <person name="Hou L."/>
            <person name="Andersen J.H."/>
            <person name="Hansen E.H."/>
            <person name="Altermark B."/>
            <person name="Li C."/>
            <person name="Kuhnert E."/>
            <person name="Cox R.J."/>
            <person name="Crous P.W."/>
            <person name="Spatafora J.W."/>
            <person name="Lail K."/>
            <person name="Amirebrahimi M."/>
            <person name="Lipzen A."/>
            <person name="Pangilinan J."/>
            <person name="Andreopoulos W."/>
            <person name="Hayes R.D."/>
            <person name="Ng V."/>
            <person name="Grigoriev I.V."/>
            <person name="Jackson S.A."/>
            <person name="Sutton T.D.S."/>
            <person name="Dobson A.D.W."/>
            <person name="Rama T."/>
        </authorList>
    </citation>
    <scope>NUCLEOTIDE SEQUENCE</scope>
    <source>
        <strain evidence="7">TS7</strain>
    </source>
</reference>
<sequence>MSLVTDQVRRLDAYLDRFPVLSEEPSEAESSNSEEHTQHGFAITDRAAARRLDRLLLISQSLSTTNSSRPLLSANHIRELLLESEIPDVGKPRDYVTSKSLYEDEVEWLLVSKAAVQLHGVVLNTLLDRIIPLNDDIWYWDDVLNSYTYSSLYAIQTSPWRFGAWSMDIYHESMARLRTASATDSAGHLINSAHEGLTQQWRQFYGIVSDSIRERSFSNIQRKALSPVAFCRTEARRKQAQLKKLREITACGLGVLMSEGLQFSQDDDKTNVFDANDLKGTVERSVALLDMVLKEVSNTGTSITDFEEKVFLGVESDTELSTHAEDANEPRRPAILGRRLLHIIEKVLPQHQRQMSLLVKHSGRPSRLVRYWLPSVAAMVSSTTILRILVNRKAEILSWIADFGVTVRDFWFNWVVEPTTKVIQTIRHDKSSEIAIMSRDSLRADRESLERMVVDFATDKPHFADVNTSSLTQEQISAIRTKVAQGDVTPVLKAFEQDLRSPFMGAVRGDLVRSLLIQVQKTKVDLEVAMTGIDALLKSQELVFGFVGLTPGVLVSIGVFQYLRNVFGSRSGQRKTKKSTRAVRVMRNIDRVLSDARPAENSNILSYKDHGLLLCEVHVLRCLAGKIMPHDIRRDFLEDLSDLEKMKGIDVQAKALNRLRWAYAKWLQ</sequence>
<comment type="subcellular location">
    <subcellularLocation>
        <location evidence="1">Mitochondrion membrane</location>
        <topology evidence="1">Multi-pass membrane protein</topology>
    </subcellularLocation>
</comment>
<accession>A0A9P8CQQ1</accession>
<dbReference type="OrthoDB" id="413313at2759"/>
<dbReference type="AlphaFoldDB" id="A0A9P8CQQ1"/>
<organism evidence="7 8">
    <name type="scientific">Emericellopsis atlantica</name>
    <dbReference type="NCBI Taxonomy" id="2614577"/>
    <lineage>
        <taxon>Eukaryota</taxon>
        <taxon>Fungi</taxon>
        <taxon>Dikarya</taxon>
        <taxon>Ascomycota</taxon>
        <taxon>Pezizomycotina</taxon>
        <taxon>Sordariomycetes</taxon>
        <taxon>Hypocreomycetidae</taxon>
        <taxon>Hypocreales</taxon>
        <taxon>Bionectriaceae</taxon>
        <taxon>Emericellopsis</taxon>
    </lineage>
</organism>
<keyword evidence="8" id="KW-1185">Reference proteome</keyword>
<evidence type="ECO:0000313" key="7">
    <source>
        <dbReference type="EMBL" id="KAG9255868.1"/>
    </source>
</evidence>
<dbReference type="PANTHER" id="PTHR28234">
    <property type="entry name" value="NUCLEAR CONTROL OF ATPASE PROTEIN 2"/>
    <property type="match status" value="1"/>
</dbReference>
<protein>
    <submittedName>
        <fullName evidence="7">ATP synthase regulation protein NCA2</fullName>
    </submittedName>
</protein>
<dbReference type="EMBL" id="MU251249">
    <property type="protein sequence ID" value="KAG9255868.1"/>
    <property type="molecule type" value="Genomic_DNA"/>
</dbReference>
<evidence type="ECO:0000256" key="1">
    <source>
        <dbReference type="ARBA" id="ARBA00004225"/>
    </source>
</evidence>
<proteinExistence type="predicted"/>
<keyword evidence="4" id="KW-0496">Mitochondrion</keyword>
<dbReference type="GeneID" id="70296499"/>
<gene>
    <name evidence="7" type="ORF">F5Z01DRAFT_680416</name>
</gene>
<evidence type="ECO:0000256" key="3">
    <source>
        <dbReference type="ARBA" id="ARBA00022989"/>
    </source>
</evidence>
<feature type="transmembrane region" description="Helical" evidence="6">
    <location>
        <begin position="542"/>
        <end position="563"/>
    </location>
</feature>
<name>A0A9P8CQQ1_9HYPO</name>
<dbReference type="RefSeq" id="XP_046119792.1">
    <property type="nucleotide sequence ID" value="XM_046265596.1"/>
</dbReference>
<evidence type="ECO:0000313" key="8">
    <source>
        <dbReference type="Proteomes" id="UP000887229"/>
    </source>
</evidence>